<sequence>MPLKRRSRDEFRDDFRPIKRYSEHGIKEPNDQEDSTSSSVGSNYPIHELIIISDDDGDEVESPPSTVNGDDDDEVESPPSRVNDVSGDEWRETKGAITVFESPAASGEKGSTEKKGKEEEGDLWVKYGSMIVDDNGFLLGEFRRLDEDLYMNIMID</sequence>
<keyword evidence="2" id="KW-1185">Reference proteome</keyword>
<reference evidence="1 2" key="2">
    <citation type="journal article" date="2022" name="Mol. Ecol. Resour.">
        <title>The genomes of chicory, endive, great burdock and yacon provide insights into Asteraceae paleo-polyploidization history and plant inulin production.</title>
        <authorList>
            <person name="Fan W."/>
            <person name="Wang S."/>
            <person name="Wang H."/>
            <person name="Wang A."/>
            <person name="Jiang F."/>
            <person name="Liu H."/>
            <person name="Zhao H."/>
            <person name="Xu D."/>
            <person name="Zhang Y."/>
        </authorList>
    </citation>
    <scope>NUCLEOTIDE SEQUENCE [LARGE SCALE GENOMIC DNA]</scope>
    <source>
        <strain evidence="2">cv. Niubang</strain>
    </source>
</reference>
<evidence type="ECO:0000313" key="2">
    <source>
        <dbReference type="Proteomes" id="UP001055879"/>
    </source>
</evidence>
<comment type="caution">
    <text evidence="1">The sequence shown here is derived from an EMBL/GenBank/DDBJ whole genome shotgun (WGS) entry which is preliminary data.</text>
</comment>
<name>A0ACB9BC01_ARCLA</name>
<dbReference type="Proteomes" id="UP001055879">
    <property type="component" value="Linkage Group LG06"/>
</dbReference>
<protein>
    <submittedName>
        <fullName evidence="1">Uncharacterized protein</fullName>
    </submittedName>
</protein>
<gene>
    <name evidence="1" type="ORF">L6452_20944</name>
</gene>
<proteinExistence type="predicted"/>
<dbReference type="EMBL" id="CM042052">
    <property type="protein sequence ID" value="KAI3720037.1"/>
    <property type="molecule type" value="Genomic_DNA"/>
</dbReference>
<organism evidence="1 2">
    <name type="scientific">Arctium lappa</name>
    <name type="common">Greater burdock</name>
    <name type="synonym">Lappa major</name>
    <dbReference type="NCBI Taxonomy" id="4217"/>
    <lineage>
        <taxon>Eukaryota</taxon>
        <taxon>Viridiplantae</taxon>
        <taxon>Streptophyta</taxon>
        <taxon>Embryophyta</taxon>
        <taxon>Tracheophyta</taxon>
        <taxon>Spermatophyta</taxon>
        <taxon>Magnoliopsida</taxon>
        <taxon>eudicotyledons</taxon>
        <taxon>Gunneridae</taxon>
        <taxon>Pentapetalae</taxon>
        <taxon>asterids</taxon>
        <taxon>campanulids</taxon>
        <taxon>Asterales</taxon>
        <taxon>Asteraceae</taxon>
        <taxon>Carduoideae</taxon>
        <taxon>Cardueae</taxon>
        <taxon>Arctiinae</taxon>
        <taxon>Arctium</taxon>
    </lineage>
</organism>
<reference evidence="2" key="1">
    <citation type="journal article" date="2022" name="Mol. Ecol. Resour.">
        <title>The genomes of chicory, endive, great burdock and yacon provide insights into Asteraceae palaeo-polyploidization history and plant inulin production.</title>
        <authorList>
            <person name="Fan W."/>
            <person name="Wang S."/>
            <person name="Wang H."/>
            <person name="Wang A."/>
            <person name="Jiang F."/>
            <person name="Liu H."/>
            <person name="Zhao H."/>
            <person name="Xu D."/>
            <person name="Zhang Y."/>
        </authorList>
    </citation>
    <scope>NUCLEOTIDE SEQUENCE [LARGE SCALE GENOMIC DNA]</scope>
    <source>
        <strain evidence="2">cv. Niubang</strain>
    </source>
</reference>
<evidence type="ECO:0000313" key="1">
    <source>
        <dbReference type="EMBL" id="KAI3720037.1"/>
    </source>
</evidence>
<accession>A0ACB9BC01</accession>